<dbReference type="RefSeq" id="WP_184920229.1">
    <property type="nucleotide sequence ID" value="NZ_JACHJR010000001.1"/>
</dbReference>
<reference evidence="1 2" key="1">
    <citation type="submission" date="2020-08" db="EMBL/GenBank/DDBJ databases">
        <title>Sequencing the genomes of 1000 actinobacteria strains.</title>
        <authorList>
            <person name="Klenk H.-P."/>
        </authorList>
    </citation>
    <scope>NUCLEOTIDE SEQUENCE [LARGE SCALE GENOMIC DNA]</scope>
    <source>
        <strain evidence="1 2">DSM 44786</strain>
    </source>
</reference>
<dbReference type="Proteomes" id="UP000573327">
    <property type="component" value="Unassembled WGS sequence"/>
</dbReference>
<dbReference type="AlphaFoldDB" id="A0A7W7WKG7"/>
<evidence type="ECO:0000313" key="2">
    <source>
        <dbReference type="Proteomes" id="UP000573327"/>
    </source>
</evidence>
<dbReference type="EMBL" id="JACHJR010000001">
    <property type="protein sequence ID" value="MBB4949694.1"/>
    <property type="molecule type" value="Genomic_DNA"/>
</dbReference>
<proteinExistence type="predicted"/>
<evidence type="ECO:0000313" key="1">
    <source>
        <dbReference type="EMBL" id="MBB4949694.1"/>
    </source>
</evidence>
<accession>A0A7W7WKG7</accession>
<comment type="caution">
    <text evidence="1">The sequence shown here is derived from an EMBL/GenBank/DDBJ whole genome shotgun (WGS) entry which is preliminary data.</text>
</comment>
<name>A0A7W7WKG7_9ACTN</name>
<sequence>MDWINPKYAGLVAGYREPLDPEAETFGAPQPQLNAPIRVQPSRAFIMVPLDTLEG</sequence>
<keyword evidence="2" id="KW-1185">Reference proteome</keyword>
<organism evidence="1 2">
    <name type="scientific">Kitasatospora gansuensis</name>
    <dbReference type="NCBI Taxonomy" id="258050"/>
    <lineage>
        <taxon>Bacteria</taxon>
        <taxon>Bacillati</taxon>
        <taxon>Actinomycetota</taxon>
        <taxon>Actinomycetes</taxon>
        <taxon>Kitasatosporales</taxon>
        <taxon>Streptomycetaceae</taxon>
        <taxon>Kitasatospora</taxon>
    </lineage>
</organism>
<gene>
    <name evidence="1" type="ORF">F4556_005229</name>
</gene>
<protein>
    <submittedName>
        <fullName evidence="1">Uncharacterized protein</fullName>
    </submittedName>
</protein>